<dbReference type="Proteomes" id="UP000450000">
    <property type="component" value="Unassembled WGS sequence"/>
</dbReference>
<evidence type="ECO:0000259" key="1">
    <source>
        <dbReference type="Pfam" id="PF13643"/>
    </source>
</evidence>
<dbReference type="AlphaFoldDB" id="A0A6N7L295"/>
<evidence type="ECO:0000313" key="2">
    <source>
        <dbReference type="EMBL" id="MQS16819.1"/>
    </source>
</evidence>
<feature type="domain" description="DUF4145" evidence="1">
    <location>
        <begin position="137"/>
        <end position="231"/>
    </location>
</feature>
<evidence type="ECO:0000313" key="3">
    <source>
        <dbReference type="Proteomes" id="UP000450000"/>
    </source>
</evidence>
<proteinExistence type="predicted"/>
<dbReference type="EMBL" id="WBOF01000003">
    <property type="protein sequence ID" value="MQS16819.1"/>
    <property type="molecule type" value="Genomic_DNA"/>
</dbReference>
<dbReference type="OrthoDB" id="4558460at2"/>
<name>A0A6N7L295_9ACTN</name>
<keyword evidence="3" id="KW-1185">Reference proteome</keyword>
<dbReference type="Pfam" id="PF13643">
    <property type="entry name" value="DUF4145"/>
    <property type="match status" value="1"/>
</dbReference>
<protein>
    <submittedName>
        <fullName evidence="2">DUF4145 domain-containing protein</fullName>
    </submittedName>
</protein>
<sequence length="273" mass="30551">MANMLIKDLRVISHGLPEDVTLWPHIPCPTCKRKGLTLVENSLVREESKDSESLHSDPNWEPDCISGAFHCILQCNGRSCEIVRVVGAMSYGYKSTISSYEESPYCEFYNPTHFYPSLPLIESFDLCPEEVRKRVKIASAVLWADPSSAANRLRSAAEALMDDQGIMRKGLDRKGKTTDLNLHSRIELFQKAKPNLKEVGDLLLAVKFIGNVGSHESILDMHSVLDGVEIFDQALTLLYDNSSRAILDKAAMITARKGKPVDVLTEVPEQWNF</sequence>
<accession>A0A6N7L295</accession>
<comment type="caution">
    <text evidence="2">The sequence shown here is derived from an EMBL/GenBank/DDBJ whole genome shotgun (WGS) entry which is preliminary data.</text>
</comment>
<gene>
    <name evidence="2" type="ORF">F7Q99_32685</name>
</gene>
<organism evidence="2 3">
    <name type="scientific">Streptomyces kaniharaensis</name>
    <dbReference type="NCBI Taxonomy" id="212423"/>
    <lineage>
        <taxon>Bacteria</taxon>
        <taxon>Bacillati</taxon>
        <taxon>Actinomycetota</taxon>
        <taxon>Actinomycetes</taxon>
        <taxon>Kitasatosporales</taxon>
        <taxon>Streptomycetaceae</taxon>
        <taxon>Streptomyces</taxon>
    </lineage>
</organism>
<reference evidence="2 3" key="1">
    <citation type="submission" date="2019-09" db="EMBL/GenBank/DDBJ databases">
        <title>Genome Sequences of Streptomyces kaniharaensis ATCC 21070.</title>
        <authorList>
            <person name="Zhu W."/>
            <person name="De Crecy-Lagard V."/>
            <person name="Richards N.G."/>
        </authorList>
    </citation>
    <scope>NUCLEOTIDE SEQUENCE [LARGE SCALE GENOMIC DNA]</scope>
    <source>
        <strain evidence="2 3">SF-557</strain>
    </source>
</reference>
<dbReference type="InterPro" id="IPR025285">
    <property type="entry name" value="DUF4145"/>
</dbReference>